<feature type="transmembrane region" description="Helical" evidence="1">
    <location>
        <begin position="412"/>
        <end position="428"/>
    </location>
</feature>
<organism evidence="3 4">
    <name type="scientific">Desulfotruncus arcticus DSM 17038</name>
    <dbReference type="NCBI Taxonomy" id="1121424"/>
    <lineage>
        <taxon>Bacteria</taxon>
        <taxon>Bacillati</taxon>
        <taxon>Bacillota</taxon>
        <taxon>Clostridia</taxon>
        <taxon>Eubacteriales</taxon>
        <taxon>Desulfallaceae</taxon>
        <taxon>Desulfotruncus</taxon>
    </lineage>
</organism>
<feature type="transmembrane region" description="Helical" evidence="1">
    <location>
        <begin position="193"/>
        <end position="216"/>
    </location>
</feature>
<evidence type="ECO:0000259" key="2">
    <source>
        <dbReference type="Pfam" id="PF01970"/>
    </source>
</evidence>
<dbReference type="PANTHER" id="PTHR35342">
    <property type="entry name" value="TRICARBOXYLIC TRANSPORT PROTEIN"/>
    <property type="match status" value="1"/>
</dbReference>
<feature type="domain" description="DUF112" evidence="2">
    <location>
        <begin position="20"/>
        <end position="440"/>
    </location>
</feature>
<feature type="transmembrane region" description="Helical" evidence="1">
    <location>
        <begin position="317"/>
        <end position="344"/>
    </location>
</feature>
<keyword evidence="1" id="KW-0812">Transmembrane</keyword>
<dbReference type="STRING" id="341036.SAMN05660649_00871"/>
<reference evidence="4" key="1">
    <citation type="submission" date="2016-10" db="EMBL/GenBank/DDBJ databases">
        <authorList>
            <person name="Varghese N."/>
            <person name="Submissions S."/>
        </authorList>
    </citation>
    <scope>NUCLEOTIDE SEQUENCE [LARGE SCALE GENOMIC DNA]</scope>
    <source>
        <strain evidence="4">DSM 17038</strain>
    </source>
</reference>
<dbReference type="OrthoDB" id="9781349at2"/>
<dbReference type="Pfam" id="PF01970">
    <property type="entry name" value="TctA"/>
    <property type="match status" value="1"/>
</dbReference>
<sequence>MDGFEQLLHGFAIAGTPVNLLYALLGVSVGTLIGVLPGVGPVTGIALLLPLTFGLNPVSALIMLAGIYYGAMYGGAITSILTSIPGDNPAVITALEGHQLAKKGRASLAMGVAAISSFTAGTIGLILLVLLAPIIAQVAIRFGPPEYFSLMLLSFTLVAALSTNNLIKGLIATVLGLLISTVGIDIMSGEPRFTFGLIGLLDGIDFIIVAIGLFALSEVLISLEHKAPPIQRLTNFRLREMIPSRAEFKRCIGAILRGTGLGFVVGILPGAGASIATFLDYGMEKSISKHPEDFGTGVIEAVAGAESSNNAAADGSLVALLTLGIPGSGSTAVLLGGFMLLGIAPGPTLFTQHPDVVWGLIASMYLGNVMLLVMNLPMVSVFVQVLRVPYPVLSLGIIIFSVLGVYSVGNNIFQLWLLVFFGVLGYVLRKLDFPLAPLLLGVVLGKIMEKSFLQSLLLSEGKWQIFFQRPISLTLLIALGIVLVFQLVQIARRSAYAGGK</sequence>
<dbReference type="PANTHER" id="PTHR35342:SF5">
    <property type="entry name" value="TRICARBOXYLIC TRANSPORT PROTEIN"/>
    <property type="match status" value="1"/>
</dbReference>
<dbReference type="EMBL" id="FOOX01000002">
    <property type="protein sequence ID" value="SFG14723.1"/>
    <property type="molecule type" value="Genomic_DNA"/>
</dbReference>
<evidence type="ECO:0000313" key="4">
    <source>
        <dbReference type="Proteomes" id="UP000199337"/>
    </source>
</evidence>
<gene>
    <name evidence="3" type="ORF">SAMN05660649_00871</name>
</gene>
<dbReference type="RefSeq" id="WP_092469048.1">
    <property type="nucleotide sequence ID" value="NZ_FOOX01000002.1"/>
</dbReference>
<keyword evidence="1" id="KW-1133">Transmembrane helix</keyword>
<protein>
    <submittedName>
        <fullName evidence="3">Putative tricarboxylic transport membrane protein</fullName>
    </submittedName>
</protein>
<name>A0A1I2PGZ2_9FIRM</name>
<feature type="transmembrane region" description="Helical" evidence="1">
    <location>
        <begin position="356"/>
        <end position="376"/>
    </location>
</feature>
<feature type="transmembrane region" description="Helical" evidence="1">
    <location>
        <begin position="108"/>
        <end position="135"/>
    </location>
</feature>
<evidence type="ECO:0000256" key="1">
    <source>
        <dbReference type="SAM" id="Phobius"/>
    </source>
</evidence>
<dbReference type="Proteomes" id="UP000199337">
    <property type="component" value="Unassembled WGS sequence"/>
</dbReference>
<proteinExistence type="predicted"/>
<dbReference type="AlphaFoldDB" id="A0A1I2PGZ2"/>
<accession>A0A1I2PGZ2</accession>
<feature type="transmembrane region" description="Helical" evidence="1">
    <location>
        <begin position="388"/>
        <end position="406"/>
    </location>
</feature>
<keyword evidence="4" id="KW-1185">Reference proteome</keyword>
<evidence type="ECO:0000313" key="3">
    <source>
        <dbReference type="EMBL" id="SFG14723.1"/>
    </source>
</evidence>
<dbReference type="InterPro" id="IPR002823">
    <property type="entry name" value="DUF112_TM"/>
</dbReference>
<feature type="transmembrane region" description="Helical" evidence="1">
    <location>
        <begin position="473"/>
        <end position="491"/>
    </location>
</feature>
<keyword evidence="1" id="KW-0472">Membrane</keyword>